<reference evidence="5 6" key="1">
    <citation type="submission" date="2020-08" db="EMBL/GenBank/DDBJ databases">
        <title>Genome public.</title>
        <authorList>
            <person name="Liu C."/>
            <person name="Sun Q."/>
        </authorList>
    </citation>
    <scope>NUCLEOTIDE SEQUENCE [LARGE SCALE GENOMIC DNA]</scope>
    <source>
        <strain evidence="5 6">NSJ-27</strain>
    </source>
</reference>
<dbReference type="PANTHER" id="PTHR30217:SF6">
    <property type="entry name" value="TRNA HYDROXYLATION PROTEIN P"/>
    <property type="match status" value="1"/>
</dbReference>
<keyword evidence="6" id="KW-1185">Reference proteome</keyword>
<dbReference type="SUPFAM" id="SSF51412">
    <property type="entry name" value="Inosine monophosphate dehydrogenase (IMPDH)"/>
    <property type="match status" value="1"/>
</dbReference>
<dbReference type="InterPro" id="IPR032525">
    <property type="entry name" value="Peptidase_U32_C"/>
</dbReference>
<dbReference type="Proteomes" id="UP000649151">
    <property type="component" value="Unassembled WGS sequence"/>
</dbReference>
<dbReference type="InterPro" id="IPR001539">
    <property type="entry name" value="Peptidase_U32"/>
</dbReference>
<protein>
    <submittedName>
        <fullName evidence="5">U32 family peptidase</fullName>
    </submittedName>
</protein>
<keyword evidence="2" id="KW-0378">Hydrolase</keyword>
<dbReference type="PROSITE" id="PS01276">
    <property type="entry name" value="PEPTIDASE_U32"/>
    <property type="match status" value="1"/>
</dbReference>
<evidence type="ECO:0000256" key="3">
    <source>
        <dbReference type="ARBA" id="ARBA00038374"/>
    </source>
</evidence>
<evidence type="ECO:0000313" key="5">
    <source>
        <dbReference type="EMBL" id="MBC5787591.1"/>
    </source>
</evidence>
<evidence type="ECO:0000313" key="6">
    <source>
        <dbReference type="Proteomes" id="UP000649151"/>
    </source>
</evidence>
<proteinExistence type="inferred from homology"/>
<dbReference type="EMBL" id="JACOQK010000001">
    <property type="protein sequence ID" value="MBC5787591.1"/>
    <property type="molecule type" value="Genomic_DNA"/>
</dbReference>
<dbReference type="Gene3D" id="2.40.30.10">
    <property type="entry name" value="Translation factors"/>
    <property type="match status" value="1"/>
</dbReference>
<dbReference type="PANTHER" id="PTHR30217">
    <property type="entry name" value="PEPTIDASE U32 FAMILY"/>
    <property type="match status" value="1"/>
</dbReference>
<evidence type="ECO:0000259" key="4">
    <source>
        <dbReference type="Pfam" id="PF16325"/>
    </source>
</evidence>
<evidence type="ECO:0000256" key="1">
    <source>
        <dbReference type="ARBA" id="ARBA00022670"/>
    </source>
</evidence>
<organism evidence="5 6">
    <name type="scientific">Clostridium facile</name>
    <dbReference type="NCBI Taxonomy" id="2763035"/>
    <lineage>
        <taxon>Bacteria</taxon>
        <taxon>Bacillati</taxon>
        <taxon>Bacillota</taxon>
        <taxon>Clostridia</taxon>
        <taxon>Eubacteriales</taxon>
        <taxon>Clostridiaceae</taxon>
        <taxon>Clostridium</taxon>
    </lineage>
</organism>
<evidence type="ECO:0000256" key="2">
    <source>
        <dbReference type="ARBA" id="ARBA00022801"/>
    </source>
</evidence>
<comment type="similarity">
    <text evidence="3">Belongs to the peptidase U32 family.</text>
</comment>
<name>A0ABR7IR10_9CLOT</name>
<comment type="caution">
    <text evidence="5">The sequence shown here is derived from an EMBL/GenBank/DDBJ whole genome shotgun (WGS) entry which is preliminary data.</text>
</comment>
<gene>
    <name evidence="5" type="ORF">H8Z77_06085</name>
</gene>
<dbReference type="InterPro" id="IPR051454">
    <property type="entry name" value="RNA/ubiquinone_mod_enzymes"/>
</dbReference>
<feature type="domain" description="Peptidase family U32 C-terminal" evidence="4">
    <location>
        <begin position="352"/>
        <end position="432"/>
    </location>
</feature>
<dbReference type="Pfam" id="PF16325">
    <property type="entry name" value="Peptidase_U32_C"/>
    <property type="match status" value="1"/>
</dbReference>
<dbReference type="Pfam" id="PF01136">
    <property type="entry name" value="Peptidase_U32"/>
    <property type="match status" value="1"/>
</dbReference>
<accession>A0ABR7IR10</accession>
<sequence>MFLCKNIRRTQSKPEKSRFNIRGISFLNNQNQSFPKLLSPAGDFERLVAAIRFGADEVYLGGSQFGMRAVSAKFDFPMLKKAVDYAHEHGVRVYLTCNTVPTNEEADQLPEFLKNARDAGVDAFIIADMGVFAAAREYAPEVEVHMSTQTGIVNYRTANELYRMGAKRVVLARELSIDDIRTIREKTPSDLEIEVFVHGAMCMSFSGRCLLSHYLVDRDANRGECAQPCRWGYHLVEEKRPGQYFPIFEDEKGSYILNAKDLCLIEYIDQLAQAGVTSLKIEGRAKSSYYVSVITNAYRIALDQYQRDPEHFQLEPWLLDEVCKVSHRRYNTGFLLGRPEDGQYYENGGYLRNFDVVAIVDRTDGEFAYCTQRNKFLAGDTVEVLEPGKKPFEMVISQIFDEENQLVDSACHAMMKFKIPYQGVLQTGTIIRKNKAES</sequence>
<keyword evidence="1" id="KW-0645">Protease</keyword>